<name>A0AAX2KFT0_ECOLX</name>
<protein>
    <submittedName>
        <fullName evidence="7">Peptide transport system permease protein sapB</fullName>
    </submittedName>
</protein>
<comment type="subcellular location">
    <subcellularLocation>
        <location evidence="1">Cell inner membrane</location>
        <topology evidence="1">Multi-pass membrane protein</topology>
    </subcellularLocation>
</comment>
<evidence type="ECO:0000256" key="4">
    <source>
        <dbReference type="ARBA" id="ARBA00022519"/>
    </source>
</evidence>
<dbReference type="PANTHER" id="PTHR43163">
    <property type="entry name" value="DIPEPTIDE TRANSPORT SYSTEM PERMEASE PROTEIN DPPB-RELATED"/>
    <property type="match status" value="1"/>
</dbReference>
<sequence length="66" mass="7603">MIAGITRHKWQDNLINAIALLGFSIPVFWLALLLTLFCSLTLGWLPVFRAFRSALRSETDYRFCVD</sequence>
<evidence type="ECO:0000256" key="2">
    <source>
        <dbReference type="ARBA" id="ARBA00022448"/>
    </source>
</evidence>
<keyword evidence="3" id="KW-1003">Cell membrane</keyword>
<organism evidence="7 8">
    <name type="scientific">Escherichia coli</name>
    <dbReference type="NCBI Taxonomy" id="562"/>
    <lineage>
        <taxon>Bacteria</taxon>
        <taxon>Pseudomonadati</taxon>
        <taxon>Pseudomonadota</taxon>
        <taxon>Gammaproteobacteria</taxon>
        <taxon>Enterobacterales</taxon>
        <taxon>Enterobacteriaceae</taxon>
        <taxon>Escherichia</taxon>
    </lineage>
</organism>
<evidence type="ECO:0000256" key="6">
    <source>
        <dbReference type="SAM" id="Phobius"/>
    </source>
</evidence>
<keyword evidence="6" id="KW-1133">Transmembrane helix</keyword>
<keyword evidence="6" id="KW-0472">Membrane</keyword>
<evidence type="ECO:0000256" key="1">
    <source>
        <dbReference type="ARBA" id="ARBA00004429"/>
    </source>
</evidence>
<comment type="similarity">
    <text evidence="5">Belongs to the binding-protein-dependent transport system permease family. OppBC subfamily.</text>
</comment>
<accession>A0AAX2KFT0</accession>
<keyword evidence="4" id="KW-0997">Cell inner membrane</keyword>
<reference evidence="7 8" key="1">
    <citation type="submission" date="2018-06" db="EMBL/GenBank/DDBJ databases">
        <authorList>
            <consortium name="Pathogen Informatics"/>
            <person name="Doyle S."/>
        </authorList>
    </citation>
    <scope>NUCLEOTIDE SEQUENCE [LARGE SCALE GENOMIC DNA]</scope>
    <source>
        <strain evidence="7 8">NCTC8333</strain>
    </source>
</reference>
<keyword evidence="6" id="KW-0812">Transmembrane</keyword>
<evidence type="ECO:0000256" key="3">
    <source>
        <dbReference type="ARBA" id="ARBA00022475"/>
    </source>
</evidence>
<feature type="transmembrane region" description="Helical" evidence="6">
    <location>
        <begin position="14"/>
        <end position="47"/>
    </location>
</feature>
<dbReference type="PANTHER" id="PTHR43163:SF4">
    <property type="entry name" value="PUTRESCINE EXPORT SYSTEM PERMEASE PROTEIN SAPB"/>
    <property type="match status" value="1"/>
</dbReference>
<dbReference type="EMBL" id="UGFE01000002">
    <property type="protein sequence ID" value="STM24283.1"/>
    <property type="molecule type" value="Genomic_DNA"/>
</dbReference>
<evidence type="ECO:0000256" key="5">
    <source>
        <dbReference type="ARBA" id="ARBA00024202"/>
    </source>
</evidence>
<gene>
    <name evidence="7" type="primary">sapB_3</name>
    <name evidence="7" type="ORF">NCTC8333_03252</name>
</gene>
<dbReference type="AlphaFoldDB" id="A0AAX2KFT0"/>
<dbReference type="GO" id="GO:0005886">
    <property type="term" value="C:plasma membrane"/>
    <property type="evidence" value="ECO:0007669"/>
    <property type="project" value="UniProtKB-SubCell"/>
</dbReference>
<dbReference type="GO" id="GO:0071916">
    <property type="term" value="F:dipeptide transmembrane transporter activity"/>
    <property type="evidence" value="ECO:0007669"/>
    <property type="project" value="TreeGrafter"/>
</dbReference>
<dbReference type="Proteomes" id="UP000254718">
    <property type="component" value="Unassembled WGS sequence"/>
</dbReference>
<evidence type="ECO:0000313" key="8">
    <source>
        <dbReference type="Proteomes" id="UP000254718"/>
    </source>
</evidence>
<comment type="caution">
    <text evidence="7">The sequence shown here is derived from an EMBL/GenBank/DDBJ whole genome shotgun (WGS) entry which is preliminary data.</text>
</comment>
<proteinExistence type="inferred from homology"/>
<keyword evidence="2" id="KW-0813">Transport</keyword>
<evidence type="ECO:0000313" key="7">
    <source>
        <dbReference type="EMBL" id="STM24283.1"/>
    </source>
</evidence>